<accession>A0A504YDT9</accession>
<dbReference type="AlphaFoldDB" id="A0A504YDT9"/>
<evidence type="ECO:0000256" key="1">
    <source>
        <dbReference type="SAM" id="MobiDB-lite"/>
    </source>
</evidence>
<proteinExistence type="predicted"/>
<dbReference type="Proteomes" id="UP000316759">
    <property type="component" value="Unassembled WGS sequence"/>
</dbReference>
<organism evidence="2 3">
    <name type="scientific">Fasciola gigantica</name>
    <name type="common">Giant liver fluke</name>
    <dbReference type="NCBI Taxonomy" id="46835"/>
    <lineage>
        <taxon>Eukaryota</taxon>
        <taxon>Metazoa</taxon>
        <taxon>Spiralia</taxon>
        <taxon>Lophotrochozoa</taxon>
        <taxon>Platyhelminthes</taxon>
        <taxon>Trematoda</taxon>
        <taxon>Digenea</taxon>
        <taxon>Plagiorchiida</taxon>
        <taxon>Echinostomata</taxon>
        <taxon>Echinostomatoidea</taxon>
        <taxon>Fasciolidae</taxon>
        <taxon>Fasciola</taxon>
    </lineage>
</organism>
<evidence type="ECO:0000313" key="3">
    <source>
        <dbReference type="Proteomes" id="UP000316759"/>
    </source>
</evidence>
<name>A0A504YDT9_FASGI</name>
<comment type="caution">
    <text evidence="2">The sequence shown here is derived from an EMBL/GenBank/DDBJ whole genome shotgun (WGS) entry which is preliminary data.</text>
</comment>
<protein>
    <submittedName>
        <fullName evidence="2">Uncharacterized protein</fullName>
    </submittedName>
</protein>
<sequence length="159" mass="17649">MAAVPKWFGGTRKTKADASGQKVLHNQKGTSGYLVGGKQVVTISARSKFFHVGIDYNPSQGIKMARDPRSKPARWVTSLQVFGSTSDHFTVADNHTADVLSTSEETDLKAKILTKVSKPQPEKDLQGLVGQRRRHRRLTKVMRTLAYGEKSPKNDERSQ</sequence>
<keyword evidence="3" id="KW-1185">Reference proteome</keyword>
<evidence type="ECO:0000313" key="2">
    <source>
        <dbReference type="EMBL" id="TPP59273.1"/>
    </source>
</evidence>
<dbReference type="EMBL" id="SUNJ01010932">
    <property type="protein sequence ID" value="TPP59273.1"/>
    <property type="molecule type" value="Genomic_DNA"/>
</dbReference>
<gene>
    <name evidence="2" type="ORF">FGIG_00685</name>
</gene>
<feature type="region of interest" description="Disordered" evidence="1">
    <location>
        <begin position="1"/>
        <end position="21"/>
    </location>
</feature>
<reference evidence="2 3" key="1">
    <citation type="submission" date="2019-04" db="EMBL/GenBank/DDBJ databases">
        <title>Annotation for the trematode Fasciola gigantica.</title>
        <authorList>
            <person name="Choi Y.-J."/>
        </authorList>
    </citation>
    <scope>NUCLEOTIDE SEQUENCE [LARGE SCALE GENOMIC DNA]</scope>
    <source>
        <strain evidence="2">Uganda_cow_1</strain>
    </source>
</reference>